<dbReference type="Proteomes" id="UP000306602">
    <property type="component" value="Unassembled WGS sequence"/>
</dbReference>
<proteinExistence type="inferred from homology"/>
<dbReference type="EMBL" id="SRKY01000001">
    <property type="protein sequence ID" value="THH38388.1"/>
    <property type="molecule type" value="Genomic_DNA"/>
</dbReference>
<dbReference type="Pfam" id="PF07244">
    <property type="entry name" value="POTRA"/>
    <property type="match status" value="4"/>
</dbReference>
<dbReference type="GO" id="GO:0051205">
    <property type="term" value="P:protein insertion into membrane"/>
    <property type="evidence" value="ECO:0007669"/>
    <property type="project" value="UniProtKB-UniRule"/>
</dbReference>
<evidence type="ECO:0000313" key="13">
    <source>
        <dbReference type="Proteomes" id="UP000306602"/>
    </source>
</evidence>
<evidence type="ECO:0000256" key="3">
    <source>
        <dbReference type="ARBA" id="ARBA00022692"/>
    </source>
</evidence>
<evidence type="ECO:0000259" key="11">
    <source>
        <dbReference type="PROSITE" id="PS51779"/>
    </source>
</evidence>
<dbReference type="InterPro" id="IPR000184">
    <property type="entry name" value="Bac_surfAg_D15"/>
</dbReference>
<dbReference type="Pfam" id="PF01103">
    <property type="entry name" value="Omp85"/>
    <property type="match status" value="1"/>
</dbReference>
<reference evidence="12 13" key="1">
    <citation type="submission" date="2019-04" db="EMBL/GenBank/DDBJ databases">
        <title>Shimia ponticola sp. nov., isolated from seawater.</title>
        <authorList>
            <person name="Kim Y.-O."/>
            <person name="Yoon J.-H."/>
        </authorList>
    </citation>
    <scope>NUCLEOTIDE SEQUENCE [LARGE SCALE GENOMIC DNA]</scope>
    <source>
        <strain evidence="12 13">MYP11</strain>
    </source>
</reference>
<evidence type="ECO:0000256" key="7">
    <source>
        <dbReference type="ARBA" id="ARBA00023237"/>
    </source>
</evidence>
<sequence>MTSRTTNTAKAVARDDANRLIRFGFALLVALTLVLSVVSVAAQSYRFNTVRIEGNQRIGDASILQTAGIARGETVTGGQVNGALQRLQGSGLFETVSIEPQGSTLVITVVEYPTINRISYEGNRRIKNDALAALTQSQERRVYNPSVVERDSAAISEAYANEGRLAARVTPRVIRRSDNRVDLVFEIFEGSVVEIERLSFVGNRTYSDRRLRRVLGTKQAGLFRQFVRRDTLVEDRIEFDKQVLRDFYLSRGYVDFRTNSVNAELTRQRDGYFLVFNVQEGQQFKFGTVTVTSEMPEADEDVFLAAVKSRPGVVYSPVLVEADIARMERLAVKNGIDFLRVEPRVTRNDRDLTLDVDYVLSRGPRVFVERIDIEGNTTTLDRVVRRQFRVVEGDPFNPREIRESAERIRALAYFETAEVNAREGSSPDQVIVDVDVDEAPTGALTFGGTYSSSSGFGLAIRFSEANFLGRGQQLSVNVSTAEEQQNTGITFVEPALLGRDLQFSFQTSYTDNTSQFASYEFERLFIQPAISFPVSENGRFGLRLSAERLDMSEADDETPGGIIQSEIDEGETTSFSVGYTYTYDTRLTGLNPNAGVLLEFGQDFAGLGGDSKYVQTTAKVVGQTKIANEEVTLRATLEAGALHWQSGTNRAVDRFVLNPAIIRGFEPGGIGPRDIGSGADDSLGGNYFVAARFDAEFPLGLPEEYGITGGLFYDIGNLWNLDDVDTSAAGSNVVGESGSFRHVIGVSILWETPLGPLRFNFSNALQKETYDKEQSFDLTLSTQF</sequence>
<dbReference type="PROSITE" id="PS51779">
    <property type="entry name" value="POTRA"/>
    <property type="match status" value="3"/>
</dbReference>
<feature type="domain" description="POTRA" evidence="11">
    <location>
        <begin position="113"/>
        <end position="190"/>
    </location>
</feature>
<dbReference type="HAMAP" id="MF_01430">
    <property type="entry name" value="OM_assembly_BamA"/>
    <property type="match status" value="1"/>
</dbReference>
<organism evidence="12 13">
    <name type="scientific">Aliishimia ponticola</name>
    <dbReference type="NCBI Taxonomy" id="2499833"/>
    <lineage>
        <taxon>Bacteria</taxon>
        <taxon>Pseudomonadati</taxon>
        <taxon>Pseudomonadota</taxon>
        <taxon>Alphaproteobacteria</taxon>
        <taxon>Rhodobacterales</taxon>
        <taxon>Paracoccaceae</taxon>
        <taxon>Aliishimia</taxon>
    </lineage>
</organism>
<evidence type="ECO:0000256" key="8">
    <source>
        <dbReference type="HAMAP-Rule" id="MF_01430"/>
    </source>
</evidence>
<keyword evidence="5 8" id="KW-0677">Repeat</keyword>
<dbReference type="RefSeq" id="WP_136461281.1">
    <property type="nucleotide sequence ID" value="NZ_SRKY01000001.1"/>
</dbReference>
<evidence type="ECO:0000256" key="1">
    <source>
        <dbReference type="ARBA" id="ARBA00004370"/>
    </source>
</evidence>
<evidence type="ECO:0000256" key="5">
    <source>
        <dbReference type="ARBA" id="ARBA00022737"/>
    </source>
</evidence>
<feature type="domain" description="POTRA" evidence="11">
    <location>
        <begin position="366"/>
        <end position="439"/>
    </location>
</feature>
<comment type="subunit">
    <text evidence="8">Part of the Bam complex.</text>
</comment>
<keyword evidence="2 8" id="KW-1134">Transmembrane beta strand</keyword>
<evidence type="ECO:0000313" key="12">
    <source>
        <dbReference type="EMBL" id="THH38388.1"/>
    </source>
</evidence>
<name>A0A4S4NJF5_9RHOB</name>
<gene>
    <name evidence="8 12" type="primary">bamA</name>
    <name evidence="12" type="ORF">E4Z66_02120</name>
</gene>
<dbReference type="GO" id="GO:0043165">
    <property type="term" value="P:Gram-negative-bacterium-type cell outer membrane assembly"/>
    <property type="evidence" value="ECO:0007669"/>
    <property type="project" value="UniProtKB-UniRule"/>
</dbReference>
<comment type="function">
    <text evidence="8">Part of the outer membrane protein assembly complex, which is involved in assembly and insertion of beta-barrel proteins into the outer membrane.</text>
</comment>
<evidence type="ECO:0000256" key="10">
    <source>
        <dbReference type="SAM" id="Phobius"/>
    </source>
</evidence>
<dbReference type="PANTHER" id="PTHR12815">
    <property type="entry name" value="SORTING AND ASSEMBLY MACHINERY SAMM50 PROTEIN FAMILY MEMBER"/>
    <property type="match status" value="1"/>
</dbReference>
<keyword evidence="4 8" id="KW-0732">Signal</keyword>
<keyword evidence="13" id="KW-1185">Reference proteome</keyword>
<dbReference type="NCBIfam" id="TIGR03303">
    <property type="entry name" value="OM_YaeT"/>
    <property type="match status" value="1"/>
</dbReference>
<dbReference type="PIRSF" id="PIRSF006076">
    <property type="entry name" value="OM_assembly_OMP85"/>
    <property type="match status" value="1"/>
</dbReference>
<evidence type="ECO:0000256" key="9">
    <source>
        <dbReference type="NCBIfam" id="TIGR03303"/>
    </source>
</evidence>
<keyword evidence="7 8" id="KW-0998">Cell outer membrane</keyword>
<accession>A0A4S4NJF5</accession>
<keyword evidence="3 8" id="KW-0812">Transmembrane</keyword>
<feature type="transmembrane region" description="Helical" evidence="10">
    <location>
        <begin position="20"/>
        <end position="42"/>
    </location>
</feature>
<dbReference type="InterPro" id="IPR023707">
    <property type="entry name" value="OM_assembly_BamA"/>
</dbReference>
<dbReference type="InterPro" id="IPR010827">
    <property type="entry name" value="BamA/TamA_POTRA"/>
</dbReference>
<dbReference type="InterPro" id="IPR034746">
    <property type="entry name" value="POTRA"/>
</dbReference>
<comment type="similarity">
    <text evidence="8">Belongs to the BamA family.</text>
</comment>
<evidence type="ECO:0000256" key="4">
    <source>
        <dbReference type="ARBA" id="ARBA00022729"/>
    </source>
</evidence>
<protein>
    <recommendedName>
        <fullName evidence="8 9">Outer membrane protein assembly factor BamA</fullName>
    </recommendedName>
</protein>
<evidence type="ECO:0000256" key="2">
    <source>
        <dbReference type="ARBA" id="ARBA00022452"/>
    </source>
</evidence>
<keyword evidence="6 8" id="KW-0472">Membrane</keyword>
<feature type="domain" description="POTRA" evidence="11">
    <location>
        <begin position="45"/>
        <end position="112"/>
    </location>
</feature>
<dbReference type="Gene3D" id="2.40.160.50">
    <property type="entry name" value="membrane protein fhac: a member of the omp85/tpsb transporter family"/>
    <property type="match status" value="1"/>
</dbReference>
<dbReference type="PANTHER" id="PTHR12815:SF23">
    <property type="entry name" value="OUTER MEMBRANE PROTEIN ASSEMBLY FACTOR BAMA"/>
    <property type="match status" value="1"/>
</dbReference>
<evidence type="ECO:0000256" key="6">
    <source>
        <dbReference type="ARBA" id="ARBA00023136"/>
    </source>
</evidence>
<dbReference type="Gene3D" id="3.10.20.310">
    <property type="entry name" value="membrane protein fhac"/>
    <property type="match status" value="5"/>
</dbReference>
<dbReference type="OrthoDB" id="9803054at2"/>
<keyword evidence="10" id="KW-1133">Transmembrane helix</keyword>
<dbReference type="GO" id="GO:0009279">
    <property type="term" value="C:cell outer membrane"/>
    <property type="evidence" value="ECO:0007669"/>
    <property type="project" value="UniProtKB-SubCell"/>
</dbReference>
<dbReference type="InterPro" id="IPR039910">
    <property type="entry name" value="D15-like"/>
</dbReference>
<comment type="subcellular location">
    <subcellularLocation>
        <location evidence="8">Cell outer membrane</location>
    </subcellularLocation>
    <subcellularLocation>
        <location evidence="1">Membrane</location>
    </subcellularLocation>
</comment>
<dbReference type="AlphaFoldDB" id="A0A4S4NJF5"/>
<comment type="caution">
    <text evidence="12">The sequence shown here is derived from an EMBL/GenBank/DDBJ whole genome shotgun (WGS) entry which is preliminary data.</text>
</comment>